<feature type="region of interest" description="Disordered" evidence="1">
    <location>
        <begin position="41"/>
        <end position="86"/>
    </location>
</feature>
<name>A0A3N4K2Q4_9PEZI</name>
<accession>A0A3N4K2Q4</accession>
<evidence type="ECO:0000256" key="1">
    <source>
        <dbReference type="SAM" id="MobiDB-lite"/>
    </source>
</evidence>
<dbReference type="Proteomes" id="UP000276215">
    <property type="component" value="Unassembled WGS sequence"/>
</dbReference>
<protein>
    <submittedName>
        <fullName evidence="2">Uncharacterized protein</fullName>
    </submittedName>
</protein>
<reference evidence="2 3" key="1">
    <citation type="journal article" date="2018" name="Nat. Ecol. Evol.">
        <title>Pezizomycetes genomes reveal the molecular basis of ectomycorrhizal truffle lifestyle.</title>
        <authorList>
            <person name="Murat C."/>
            <person name="Payen T."/>
            <person name="Noel B."/>
            <person name="Kuo A."/>
            <person name="Morin E."/>
            <person name="Chen J."/>
            <person name="Kohler A."/>
            <person name="Krizsan K."/>
            <person name="Balestrini R."/>
            <person name="Da Silva C."/>
            <person name="Montanini B."/>
            <person name="Hainaut M."/>
            <person name="Levati E."/>
            <person name="Barry K.W."/>
            <person name="Belfiori B."/>
            <person name="Cichocki N."/>
            <person name="Clum A."/>
            <person name="Dockter R.B."/>
            <person name="Fauchery L."/>
            <person name="Guy J."/>
            <person name="Iotti M."/>
            <person name="Le Tacon F."/>
            <person name="Lindquist E.A."/>
            <person name="Lipzen A."/>
            <person name="Malagnac F."/>
            <person name="Mello A."/>
            <person name="Molinier V."/>
            <person name="Miyauchi S."/>
            <person name="Poulain J."/>
            <person name="Riccioni C."/>
            <person name="Rubini A."/>
            <person name="Sitrit Y."/>
            <person name="Splivallo R."/>
            <person name="Traeger S."/>
            <person name="Wang M."/>
            <person name="Zifcakova L."/>
            <person name="Wipf D."/>
            <person name="Zambonelli A."/>
            <person name="Paolocci F."/>
            <person name="Nowrousian M."/>
            <person name="Ottonello S."/>
            <person name="Baldrian P."/>
            <person name="Spatafora J.W."/>
            <person name="Henrissat B."/>
            <person name="Nagy L.G."/>
            <person name="Aury J.M."/>
            <person name="Wincker P."/>
            <person name="Grigoriev I.V."/>
            <person name="Bonfante P."/>
            <person name="Martin F.M."/>
        </authorList>
    </citation>
    <scope>NUCLEOTIDE SEQUENCE [LARGE SCALE GENOMIC DNA]</scope>
    <source>
        <strain evidence="2 3">120613-1</strain>
    </source>
</reference>
<proteinExistence type="predicted"/>
<keyword evidence="3" id="KW-1185">Reference proteome</keyword>
<sequence length="193" mass="21443">MPAILTRSLTFLKRSSTLPKSPAEENRASTAYEIDEFLRCLPPSPPTPPSAPHNHHTFHHSPIPSTSSTLSTSAIILPPSPPPTDVPPVPPPSYNSLEKGYYNSSACASSLPHVRVHCHEQMPIQAHVQEAQSQHQRSSSREKNLLLNLRVETDLDFGGRSEEPVLVYQAPIAVALEEPRVVRQEEIIQWSWI</sequence>
<dbReference type="EMBL" id="ML120361">
    <property type="protein sequence ID" value="RPB03798.1"/>
    <property type="molecule type" value="Genomic_DNA"/>
</dbReference>
<feature type="compositionally biased region" description="Low complexity" evidence="1">
    <location>
        <begin position="61"/>
        <end position="77"/>
    </location>
</feature>
<dbReference type="AlphaFoldDB" id="A0A3N4K2Q4"/>
<evidence type="ECO:0000313" key="2">
    <source>
        <dbReference type="EMBL" id="RPB03798.1"/>
    </source>
</evidence>
<organism evidence="2 3">
    <name type="scientific">Choiromyces venosus 120613-1</name>
    <dbReference type="NCBI Taxonomy" id="1336337"/>
    <lineage>
        <taxon>Eukaryota</taxon>
        <taxon>Fungi</taxon>
        <taxon>Dikarya</taxon>
        <taxon>Ascomycota</taxon>
        <taxon>Pezizomycotina</taxon>
        <taxon>Pezizomycetes</taxon>
        <taxon>Pezizales</taxon>
        <taxon>Tuberaceae</taxon>
        <taxon>Choiromyces</taxon>
    </lineage>
</organism>
<feature type="compositionally biased region" description="Pro residues" evidence="1">
    <location>
        <begin position="42"/>
        <end position="51"/>
    </location>
</feature>
<gene>
    <name evidence="2" type="ORF">L873DRAFT_1786778</name>
</gene>
<dbReference type="OrthoDB" id="5415177at2759"/>
<evidence type="ECO:0000313" key="3">
    <source>
        <dbReference type="Proteomes" id="UP000276215"/>
    </source>
</evidence>